<evidence type="ECO:0000256" key="1">
    <source>
        <dbReference type="ARBA" id="ARBA00004147"/>
    </source>
</evidence>
<dbReference type="GO" id="GO:0000166">
    <property type="term" value="F:nucleotide binding"/>
    <property type="evidence" value="ECO:0007669"/>
    <property type="project" value="InterPro"/>
</dbReference>
<dbReference type="InterPro" id="IPR042087">
    <property type="entry name" value="DNA_pol_B_thumb"/>
</dbReference>
<dbReference type="PANTHER" id="PTHR10322:SF23">
    <property type="entry name" value="DNA POLYMERASE DELTA CATALYTIC SUBUNIT"/>
    <property type="match status" value="1"/>
</dbReference>
<dbReference type="SMART" id="SM00486">
    <property type="entry name" value="POLBc"/>
    <property type="match status" value="1"/>
</dbReference>
<organism evidence="15">
    <name type="scientific">Human herpesvirus 8</name>
    <name type="common">HHV-8</name>
    <name type="synonym">Kaposi's sarcoma-associated herpesvirus</name>
    <dbReference type="NCBI Taxonomy" id="37296"/>
    <lineage>
        <taxon>Viruses</taxon>
        <taxon>Duplodnaviria</taxon>
        <taxon>Heunggongvirae</taxon>
        <taxon>Peploviricota</taxon>
        <taxon>Herviviricetes</taxon>
        <taxon>Herpesvirales</taxon>
        <taxon>Orthoherpesviridae</taxon>
        <taxon>Gammaherpesvirinae</taxon>
        <taxon>Rhadinovirus</taxon>
        <taxon>Rhadinovirus humangamma8</taxon>
    </lineage>
</organism>
<feature type="domain" description="DNA-directed DNA polymerase family B multifunctional" evidence="13">
    <location>
        <begin position="524"/>
        <end position="987"/>
    </location>
</feature>
<dbReference type="EC" id="2.7.7.7" evidence="11"/>
<dbReference type="SUPFAM" id="SSF53098">
    <property type="entry name" value="Ribonuclease H-like"/>
    <property type="match status" value="1"/>
</dbReference>
<sequence length="1013" mass="113522">MDFFNPFIDPTRGGPRNTVRQPTPSQSPTVPSETRVCRLIPACFQTPGRPGVVAVDTTFPPTYFQGPKRGEVFAGETGSIWKTRRGQARNAPMSHLIFHVYDIVETTYTADRCEDVPFSFQTDIIPSGTVLKLLGRTLDGASVCVNVFRQRCYFYTLAPQGVNLTHVLQQALQAGFGRASCGFSTEPVRKKILRAYDTQQYAVQKITLSSSPMMRTLSDRLTTCGCEVFESNVDAIRRFVLDHGFSTFGWYECSNPAPRTQARDSWTELEFDCSWEDLKFIPERTEWPPYTILSFDIECMGEKGFPNATQDEDMIIQISCVLHTVGNDKPYTRMLLGLGTCDPLPGVEVFEFPSEYDMLAAFLSMLRDYNVEFITGYNIANFDLPYIIARATQVYDFKLQDFTKIKTGSVFEVHQPRGGSDGGNFMRSQSKVKISGIVPIDMYQVCREKLSLSDYKLDTVAKQCLGRQKDDISYKDIPPLFKSGPDGRAKVGNYCVIDSVLVMDLLLRFQTHVEISEIAKLAKIPTRRVLTDGQQIRVFSCLLEAAATEGYILPVPKGDAVSGYQGATVISPSPGFYDDPVLVVDFASLYPSIIQAHNLCYSTLIPGDSLHLHPHLSPDDYETFVLSGGPVHFVKKHKRESLLAKLLTVWLAKRKEIRKTLASCTDPALKTILDKQQLAIKVTCNAVYGFTGVASGILPCLNIAETVTLQGRKMLERSQAFVEAISPERLAGLLRRPIDVSPDARFKVIYGDTDSLFICCMGFNMDSVSDFAEELASITTNTLFRSPIKLEAEKIFKCLLLLTKKRYVGVLSDDKVLMKGVDLIRKTACRFVQEKSSQVLDLILREPSVKAAAKLISGQATDWVYREGLPEGFVKIIQVLNASHRELCERSVPVDKLTFTTELSRPLADYKTQNLPHLTVYQKLQARQEELPQIHDRIPYVFVDAPGSLRSELAEHPEYVKQHGLRVAVDLYFDKLVHAVANIIQCLFQNNTSATVAMLYNFLDIPVTFPTPY</sequence>
<evidence type="ECO:0000256" key="2">
    <source>
        <dbReference type="ARBA" id="ARBA00005755"/>
    </source>
</evidence>
<evidence type="ECO:0000256" key="3">
    <source>
        <dbReference type="ARBA" id="ARBA00022562"/>
    </source>
</evidence>
<keyword evidence="5 11" id="KW-0548">Nucleotidyltransferase</keyword>
<accession>A0A7D3QGE2</accession>
<evidence type="ECO:0000256" key="8">
    <source>
        <dbReference type="ARBA" id="ARBA00023109"/>
    </source>
</evidence>
<dbReference type="InterPro" id="IPR043502">
    <property type="entry name" value="DNA/RNA_pol_sf"/>
</dbReference>
<dbReference type="GO" id="GO:0003887">
    <property type="term" value="F:DNA-directed DNA polymerase activity"/>
    <property type="evidence" value="ECO:0007669"/>
    <property type="project" value="UniProtKB-KW"/>
</dbReference>
<dbReference type="EMBL" id="MK876733">
    <property type="protein sequence ID" value="QKE51327.1"/>
    <property type="molecule type" value="Genomic_DNA"/>
</dbReference>
<dbReference type="Gene3D" id="3.30.420.10">
    <property type="entry name" value="Ribonuclease H-like superfamily/Ribonuclease H"/>
    <property type="match status" value="1"/>
</dbReference>
<dbReference type="Gene3D" id="3.30.342.10">
    <property type="entry name" value="DNA Polymerase, chain B, domain 1"/>
    <property type="match status" value="1"/>
</dbReference>
<keyword evidence="6 11" id="KW-0235">DNA replication</keyword>
<evidence type="ECO:0000256" key="6">
    <source>
        <dbReference type="ARBA" id="ARBA00022705"/>
    </source>
</evidence>
<dbReference type="Pfam" id="PF00136">
    <property type="entry name" value="DNA_pol_B"/>
    <property type="match status" value="1"/>
</dbReference>
<comment type="subcellular location">
    <subcellularLocation>
        <location evidence="1">Host nucleus</location>
    </subcellularLocation>
</comment>
<dbReference type="InterPro" id="IPR023211">
    <property type="entry name" value="DNA_pol_palm_dom_sf"/>
</dbReference>
<dbReference type="Gene3D" id="1.10.132.60">
    <property type="entry name" value="DNA polymerase family B, C-terminal domain"/>
    <property type="match status" value="1"/>
</dbReference>
<dbReference type="InterPro" id="IPR006134">
    <property type="entry name" value="DNA-dir_DNA_pol_B_multi_dom"/>
</dbReference>
<dbReference type="Gene3D" id="3.90.1600.10">
    <property type="entry name" value="Palm domain of DNA polymerase"/>
    <property type="match status" value="1"/>
</dbReference>
<dbReference type="Gene3D" id="1.10.287.690">
    <property type="entry name" value="Helix hairpin bin"/>
    <property type="match status" value="1"/>
</dbReference>
<gene>
    <name evidence="15" type="primary">ORF9</name>
</gene>
<name>A0A7D3QGE2_HHV8</name>
<evidence type="ECO:0000256" key="4">
    <source>
        <dbReference type="ARBA" id="ARBA00022679"/>
    </source>
</evidence>
<comment type="similarity">
    <text evidence="2 11">Belongs to the DNA polymerase type-B family.</text>
</comment>
<evidence type="ECO:0000256" key="7">
    <source>
        <dbReference type="ARBA" id="ARBA00022932"/>
    </source>
</evidence>
<dbReference type="GO" id="GO:0006261">
    <property type="term" value="P:DNA-templated DNA replication"/>
    <property type="evidence" value="ECO:0007669"/>
    <property type="project" value="TreeGrafter"/>
</dbReference>
<feature type="domain" description="DNA-directed DNA polymerase family B exonuclease" evidence="14">
    <location>
        <begin position="226"/>
        <end position="460"/>
    </location>
</feature>
<evidence type="ECO:0000256" key="9">
    <source>
        <dbReference type="ARBA" id="ARBA00023125"/>
    </source>
</evidence>
<dbReference type="InterPro" id="IPR006133">
    <property type="entry name" value="DNA-dir_DNA_pol_B_exonuc"/>
</dbReference>
<organismHost>
    <name type="scientific">Homo sapiens</name>
    <name type="common">Human</name>
    <dbReference type="NCBI Taxonomy" id="9606"/>
</organismHost>
<dbReference type="InterPro" id="IPR012337">
    <property type="entry name" value="RNaseH-like_sf"/>
</dbReference>
<evidence type="ECO:0000259" key="14">
    <source>
        <dbReference type="Pfam" id="PF03104"/>
    </source>
</evidence>
<keyword evidence="9 11" id="KW-0238">DNA-binding</keyword>
<feature type="region of interest" description="Disordered" evidence="12">
    <location>
        <begin position="1"/>
        <end position="31"/>
    </location>
</feature>
<protein>
    <recommendedName>
        <fullName evidence="11">DNA polymerase</fullName>
        <ecNumber evidence="11">2.7.7.7</ecNumber>
    </recommendedName>
</protein>
<evidence type="ECO:0000256" key="11">
    <source>
        <dbReference type="RuleBase" id="RU000442"/>
    </source>
</evidence>
<evidence type="ECO:0000256" key="12">
    <source>
        <dbReference type="SAM" id="MobiDB-lite"/>
    </source>
</evidence>
<keyword evidence="7 11" id="KW-0239">DNA-directed DNA polymerase</keyword>
<dbReference type="InterPro" id="IPR006172">
    <property type="entry name" value="DNA-dir_DNA_pol_B"/>
</dbReference>
<proteinExistence type="inferred from homology"/>
<evidence type="ECO:0000256" key="5">
    <source>
        <dbReference type="ARBA" id="ARBA00022695"/>
    </source>
</evidence>
<evidence type="ECO:0000313" key="15">
    <source>
        <dbReference type="EMBL" id="QKE51327.1"/>
    </source>
</evidence>
<dbReference type="Pfam" id="PF03104">
    <property type="entry name" value="DNA_pol_B_exo1"/>
    <property type="match status" value="1"/>
</dbReference>
<dbReference type="PANTHER" id="PTHR10322">
    <property type="entry name" value="DNA POLYMERASE CATALYTIC SUBUNIT"/>
    <property type="match status" value="1"/>
</dbReference>
<keyword evidence="8" id="KW-1194">Viral DNA replication</keyword>
<dbReference type="InterPro" id="IPR017964">
    <property type="entry name" value="DNA-dir_DNA_pol_B_CS"/>
</dbReference>
<reference evidence="15" key="1">
    <citation type="submission" date="2019-04" db="EMBL/GenBank/DDBJ databases">
        <title>Spread of a new Kaposi's sarcoma-associated herpesvirus variant driving severe pathologies in men who have sex with men.</title>
        <authorList>
            <person name="Jary A."/>
            <person name="Leducq V."/>
            <person name="Desire N."/>
            <person name="Palich R."/>
            <person name="Joly V."/>
            <person name="Canestri A."/>
            <person name="Gothland A."/>
            <person name="Lambert-Niclot S."/>
            <person name="Surgers L."/>
            <person name="Amiel C."/>
            <person name="Descamps D."/>
            <person name="Spano J.-P."/>
            <person name="Katlama C."/>
            <person name="Calvez V."/>
            <person name="Marcelin A.-G."/>
        </authorList>
    </citation>
    <scope>NUCLEOTIDE SEQUENCE</scope>
    <source>
        <strain evidence="15">P044_PEL</strain>
    </source>
</reference>
<feature type="compositionally biased region" description="Low complexity" evidence="12">
    <location>
        <begin position="21"/>
        <end position="31"/>
    </location>
</feature>
<dbReference type="FunFam" id="3.30.420.10:FF:000004">
    <property type="entry name" value="DNA polymerase"/>
    <property type="match status" value="1"/>
</dbReference>
<dbReference type="InterPro" id="IPR050240">
    <property type="entry name" value="DNA_pol_type-B"/>
</dbReference>
<dbReference type="PRINTS" id="PR00106">
    <property type="entry name" value="DNAPOLB"/>
</dbReference>
<dbReference type="GO" id="GO:0003677">
    <property type="term" value="F:DNA binding"/>
    <property type="evidence" value="ECO:0007669"/>
    <property type="project" value="UniProtKB-KW"/>
</dbReference>
<comment type="catalytic activity">
    <reaction evidence="10 11">
        <text>DNA(n) + a 2'-deoxyribonucleoside 5'-triphosphate = DNA(n+1) + diphosphate</text>
        <dbReference type="Rhea" id="RHEA:22508"/>
        <dbReference type="Rhea" id="RHEA-COMP:17339"/>
        <dbReference type="Rhea" id="RHEA-COMP:17340"/>
        <dbReference type="ChEBI" id="CHEBI:33019"/>
        <dbReference type="ChEBI" id="CHEBI:61560"/>
        <dbReference type="ChEBI" id="CHEBI:173112"/>
        <dbReference type="EC" id="2.7.7.7"/>
    </reaction>
</comment>
<dbReference type="GO" id="GO:0039686">
    <property type="term" value="P:bidirectional double-stranded viral DNA replication"/>
    <property type="evidence" value="ECO:0007669"/>
    <property type="project" value="UniProtKB-ARBA"/>
</dbReference>
<dbReference type="GO" id="GO:0042025">
    <property type="term" value="C:host cell nucleus"/>
    <property type="evidence" value="ECO:0007669"/>
    <property type="project" value="UniProtKB-SubCell"/>
</dbReference>
<dbReference type="PROSITE" id="PS00116">
    <property type="entry name" value="DNA_POLYMERASE_B"/>
    <property type="match status" value="1"/>
</dbReference>
<dbReference type="SUPFAM" id="SSF56672">
    <property type="entry name" value="DNA/RNA polymerases"/>
    <property type="match status" value="1"/>
</dbReference>
<keyword evidence="4 11" id="KW-0808">Transferase</keyword>
<keyword evidence="3" id="KW-1048">Host nucleus</keyword>
<evidence type="ECO:0000259" key="13">
    <source>
        <dbReference type="Pfam" id="PF00136"/>
    </source>
</evidence>
<dbReference type="InterPro" id="IPR036397">
    <property type="entry name" value="RNaseH_sf"/>
</dbReference>
<evidence type="ECO:0000256" key="10">
    <source>
        <dbReference type="ARBA" id="ARBA00049244"/>
    </source>
</evidence>